<dbReference type="GO" id="GO:0032481">
    <property type="term" value="P:positive regulation of type I interferon production"/>
    <property type="evidence" value="ECO:0007669"/>
    <property type="project" value="InterPro"/>
</dbReference>
<dbReference type="Pfam" id="PF23417">
    <property type="entry name" value="STING_TM"/>
    <property type="match status" value="1"/>
</dbReference>
<evidence type="ECO:0000259" key="5">
    <source>
        <dbReference type="Pfam" id="PF15009"/>
    </source>
</evidence>
<keyword evidence="8" id="KW-1185">Reference proteome</keyword>
<dbReference type="GO" id="GO:0002218">
    <property type="term" value="P:activation of innate immune response"/>
    <property type="evidence" value="ECO:0007669"/>
    <property type="project" value="InterPro"/>
</dbReference>
<feature type="domain" description="STING ligand-binding" evidence="5">
    <location>
        <begin position="209"/>
        <end position="369"/>
    </location>
</feature>
<comment type="subcellular location">
    <subcellularLocation>
        <location evidence="1">Membrane</location>
        <topology evidence="1">Multi-pass membrane protein</topology>
    </subcellularLocation>
</comment>
<dbReference type="PANTHER" id="PTHR34339">
    <property type="entry name" value="STIMULATOR OF INTERFERON GENES PROTEIN"/>
    <property type="match status" value="1"/>
</dbReference>
<dbReference type="GO" id="GO:0016239">
    <property type="term" value="P:positive regulation of macroautophagy"/>
    <property type="evidence" value="ECO:0007669"/>
    <property type="project" value="TreeGrafter"/>
</dbReference>
<dbReference type="PANTHER" id="PTHR34339:SF1">
    <property type="entry name" value="STIMULATOR OF INTERFERON GENES PROTEIN"/>
    <property type="match status" value="1"/>
</dbReference>
<dbReference type="EMBL" id="CACRXK020005980">
    <property type="protein sequence ID" value="CAB4007981.1"/>
    <property type="molecule type" value="Genomic_DNA"/>
</dbReference>
<keyword evidence="4" id="KW-0472">Membrane</keyword>
<evidence type="ECO:0000259" key="6">
    <source>
        <dbReference type="Pfam" id="PF23417"/>
    </source>
</evidence>
<comment type="caution">
    <text evidence="7">The sequence shown here is derived from an EMBL/GenBank/DDBJ whole genome shotgun (WGS) entry which is preliminary data.</text>
</comment>
<gene>
    <name evidence="7" type="ORF">PACLA_8A040645</name>
</gene>
<feature type="domain" description="STING transmembrane" evidence="6">
    <location>
        <begin position="91"/>
        <end position="206"/>
    </location>
</feature>
<evidence type="ECO:0000256" key="1">
    <source>
        <dbReference type="ARBA" id="ARBA00004141"/>
    </source>
</evidence>
<dbReference type="GO" id="GO:0000045">
    <property type="term" value="P:autophagosome assembly"/>
    <property type="evidence" value="ECO:0007669"/>
    <property type="project" value="TreeGrafter"/>
</dbReference>
<sequence>MEQRISIDQLDAGPVTSLDLNSNHGFGPFPEKRKKRAALLSAALSFVIMVVLLGCFTQPKSKLYVANTSSTVDDEMICKKNDREYYHVGVFICSLNLIGVILGELMNRFCLVFEEYFHLYTRYSGSKKEMFYACFNDISFRAVLFGFLVAFIIITTTLLSQGADYFKFEYIEIILSGVGSGSFVLYLLSLDALSRVQISSLMENNNRLVANGLAWAYYFGYLKIILPALQERIEDSEWKDILSSKKLFILMPRDCYAYGSLSREDNHIEIVPGAVIEYELHRAGVYKIYRLNVYKINRKDGKCPLYVLAQYASPLCSLYCMSHSAGVKLSREDRDEQAKLFLRTLEAILQYPSVPEVRNNCKLVPYARNLGVLLCEVLAEAVLEDLMSKDHMQCISHGNHLLQYASEVSLDDLDGVRSVNNEDH</sequence>
<evidence type="ECO:0000313" key="7">
    <source>
        <dbReference type="EMBL" id="CAB4007981.1"/>
    </source>
</evidence>
<dbReference type="Proteomes" id="UP001152795">
    <property type="component" value="Unassembled WGS sequence"/>
</dbReference>
<dbReference type="InterPro" id="IPR038623">
    <property type="entry name" value="STING_C_sf"/>
</dbReference>
<dbReference type="OrthoDB" id="6053839at2759"/>
<dbReference type="GO" id="GO:0061709">
    <property type="term" value="P:reticulophagy"/>
    <property type="evidence" value="ECO:0007669"/>
    <property type="project" value="TreeGrafter"/>
</dbReference>
<dbReference type="Gene3D" id="3.40.50.12100">
    <property type="entry name" value="Stimulator of interferon genes protein"/>
    <property type="match status" value="1"/>
</dbReference>
<dbReference type="InterPro" id="IPR029158">
    <property type="entry name" value="STING"/>
</dbReference>
<dbReference type="InterPro" id="IPR055432">
    <property type="entry name" value="STING_LBD"/>
</dbReference>
<dbReference type="Pfam" id="PF15009">
    <property type="entry name" value="STING_LBD"/>
    <property type="match status" value="1"/>
</dbReference>
<name>A0A7D9EGP6_PARCT</name>
<reference evidence="7" key="1">
    <citation type="submission" date="2020-04" db="EMBL/GenBank/DDBJ databases">
        <authorList>
            <person name="Alioto T."/>
            <person name="Alioto T."/>
            <person name="Gomez Garrido J."/>
        </authorList>
    </citation>
    <scope>NUCLEOTIDE SEQUENCE</scope>
    <source>
        <strain evidence="7">A484AB</strain>
    </source>
</reference>
<evidence type="ECO:0000256" key="4">
    <source>
        <dbReference type="ARBA" id="ARBA00023136"/>
    </source>
</evidence>
<keyword evidence="3" id="KW-1133">Transmembrane helix</keyword>
<dbReference type="GO" id="GO:0035438">
    <property type="term" value="F:cyclic-di-GMP binding"/>
    <property type="evidence" value="ECO:0007669"/>
    <property type="project" value="TreeGrafter"/>
</dbReference>
<protein>
    <submittedName>
        <fullName evidence="7">Stimulator of interferon genes -like</fullName>
    </submittedName>
</protein>
<dbReference type="Gene3D" id="1.20.5.5200">
    <property type="match status" value="1"/>
</dbReference>
<dbReference type="GO" id="GO:0005789">
    <property type="term" value="C:endoplasmic reticulum membrane"/>
    <property type="evidence" value="ECO:0007669"/>
    <property type="project" value="TreeGrafter"/>
</dbReference>
<evidence type="ECO:0000313" key="8">
    <source>
        <dbReference type="Proteomes" id="UP001152795"/>
    </source>
</evidence>
<evidence type="ECO:0000256" key="2">
    <source>
        <dbReference type="ARBA" id="ARBA00022692"/>
    </source>
</evidence>
<dbReference type="GO" id="GO:0045087">
    <property type="term" value="P:innate immune response"/>
    <property type="evidence" value="ECO:0007669"/>
    <property type="project" value="TreeGrafter"/>
</dbReference>
<dbReference type="AlphaFoldDB" id="A0A7D9EGP6"/>
<evidence type="ECO:0000256" key="3">
    <source>
        <dbReference type="ARBA" id="ARBA00022989"/>
    </source>
</evidence>
<organism evidence="7 8">
    <name type="scientific">Paramuricea clavata</name>
    <name type="common">Red gorgonian</name>
    <name type="synonym">Violescent sea-whip</name>
    <dbReference type="NCBI Taxonomy" id="317549"/>
    <lineage>
        <taxon>Eukaryota</taxon>
        <taxon>Metazoa</taxon>
        <taxon>Cnidaria</taxon>
        <taxon>Anthozoa</taxon>
        <taxon>Octocorallia</taxon>
        <taxon>Malacalcyonacea</taxon>
        <taxon>Plexauridae</taxon>
        <taxon>Paramuricea</taxon>
    </lineage>
</organism>
<keyword evidence="2" id="KW-0812">Transmembrane</keyword>
<dbReference type="GO" id="GO:0061507">
    <property type="term" value="F:2',3'-cyclic GMP-AMP binding"/>
    <property type="evidence" value="ECO:0007669"/>
    <property type="project" value="TreeGrafter"/>
</dbReference>
<dbReference type="GO" id="GO:0005776">
    <property type="term" value="C:autophagosome"/>
    <property type="evidence" value="ECO:0007669"/>
    <property type="project" value="TreeGrafter"/>
</dbReference>
<dbReference type="InterPro" id="IPR055434">
    <property type="entry name" value="STING_TM"/>
</dbReference>
<proteinExistence type="predicted"/>
<accession>A0A7D9EGP6</accession>